<dbReference type="Proteomes" id="UP000606499">
    <property type="component" value="Unassembled WGS sequence"/>
</dbReference>
<evidence type="ECO:0000313" key="1">
    <source>
        <dbReference type="EMBL" id="MBC5725282.1"/>
    </source>
</evidence>
<protein>
    <submittedName>
        <fullName evidence="1">Uncharacterized protein</fullName>
    </submittedName>
</protein>
<dbReference type="AlphaFoldDB" id="A0A923LVX3"/>
<accession>A0A923LVX3</accession>
<organism evidence="1 2">
    <name type="scientific">Agathobaculum faecis</name>
    <dbReference type="NCBI Taxonomy" id="2763013"/>
    <lineage>
        <taxon>Bacteria</taxon>
        <taxon>Bacillati</taxon>
        <taxon>Bacillota</taxon>
        <taxon>Clostridia</taxon>
        <taxon>Eubacteriales</taxon>
        <taxon>Butyricicoccaceae</taxon>
        <taxon>Agathobaculum</taxon>
    </lineage>
</organism>
<comment type="caution">
    <text evidence="1">The sequence shown here is derived from an EMBL/GenBank/DDBJ whole genome shotgun (WGS) entry which is preliminary data.</text>
</comment>
<dbReference type="RefSeq" id="WP_107631778.1">
    <property type="nucleotide sequence ID" value="NZ_JACOPL010000006.1"/>
</dbReference>
<name>A0A923LVX3_9FIRM</name>
<reference evidence="1" key="1">
    <citation type="submission" date="2020-08" db="EMBL/GenBank/DDBJ databases">
        <title>Genome public.</title>
        <authorList>
            <person name="Liu C."/>
            <person name="Sun Q."/>
        </authorList>
    </citation>
    <scope>NUCLEOTIDE SEQUENCE</scope>
    <source>
        <strain evidence="1">NSJ-28</strain>
    </source>
</reference>
<evidence type="ECO:0000313" key="2">
    <source>
        <dbReference type="Proteomes" id="UP000606499"/>
    </source>
</evidence>
<sequence>MQEDECRRLLEALLRDSGVPWEQSGVWTRFRFREGVMVWELACRCRRGEVLIYSRYPMAAREWAAALEACGEANGALTRGAMFLQGETPVFRIRADLGDPYSARERLAEALEYSAAVMARYWGAFQNACRG</sequence>
<dbReference type="EMBL" id="JACOPL010000006">
    <property type="protein sequence ID" value="MBC5725282.1"/>
    <property type="molecule type" value="Genomic_DNA"/>
</dbReference>
<proteinExistence type="predicted"/>
<gene>
    <name evidence="1" type="ORF">H8S45_07400</name>
</gene>
<keyword evidence="2" id="KW-1185">Reference proteome</keyword>